<gene>
    <name evidence="1" type="ORF">EVB52_013</name>
</gene>
<proteinExistence type="predicted"/>
<organism evidence="1 2">
    <name type="scientific">Rhizobium phage RHph_Y38</name>
    <dbReference type="NCBI Taxonomy" id="2509781"/>
    <lineage>
        <taxon>Viruses</taxon>
        <taxon>Duplodnaviria</taxon>
        <taxon>Heunggongvirae</taxon>
        <taxon>Uroviricota</taxon>
        <taxon>Caudoviricetes</taxon>
        <taxon>Schitoviridae</taxon>
        <taxon>Demetervirinae</taxon>
        <taxon>Acanvirus</taxon>
        <taxon>Acanvirus Y38</taxon>
    </lineage>
</organism>
<dbReference type="EMBL" id="MN988483">
    <property type="protein sequence ID" value="QIG67714.1"/>
    <property type="molecule type" value="Genomic_DNA"/>
</dbReference>
<sequence>MKYYTVSAVSNHGLRYHFYVDSDEDIIKGPSVKPGMIHPCGEPCAYHMRREHLSKLFDGSKIYGLDVDETFHEFEIFEWDPTLVSEGATKALIEETKVKKILDRISSEEYELLREHFKET</sequence>
<evidence type="ECO:0000313" key="1">
    <source>
        <dbReference type="EMBL" id="QIG67714.1"/>
    </source>
</evidence>
<accession>A0A7S5R8I5</accession>
<name>A0A7S5R8I5_9CAUD</name>
<reference evidence="1" key="1">
    <citation type="submission" date="2020-01" db="EMBL/GenBank/DDBJ databases">
        <title>Patterns of diversity and host range of bacteriophage communities associated with bean-nodulatin bacteria.</title>
        <authorList>
            <person name="Vann Cauwenberghe J."/>
            <person name="Santamaria R.I."/>
            <person name="Bustos P."/>
            <person name="Juarez S."/>
            <person name="Gonzalez V."/>
        </authorList>
    </citation>
    <scope>NUCLEOTIDE SEQUENCE</scope>
</reference>
<evidence type="ECO:0000313" key="2">
    <source>
        <dbReference type="Proteomes" id="UP000656987"/>
    </source>
</evidence>
<protein>
    <submittedName>
        <fullName evidence="1">Uncharacterized protein</fullName>
    </submittedName>
</protein>
<dbReference type="Proteomes" id="UP000656987">
    <property type="component" value="Segment"/>
</dbReference>
<keyword evidence="2" id="KW-1185">Reference proteome</keyword>